<proteinExistence type="predicted"/>
<dbReference type="EMBL" id="BPLR01005276">
    <property type="protein sequence ID" value="GIY01196.1"/>
    <property type="molecule type" value="Genomic_DNA"/>
</dbReference>
<evidence type="ECO:0000313" key="2">
    <source>
        <dbReference type="Proteomes" id="UP001054945"/>
    </source>
</evidence>
<name>A0AAV4PZ96_CAEEX</name>
<evidence type="ECO:0000313" key="1">
    <source>
        <dbReference type="EMBL" id="GIY01196.1"/>
    </source>
</evidence>
<comment type="caution">
    <text evidence="1">The sequence shown here is derived from an EMBL/GenBank/DDBJ whole genome shotgun (WGS) entry which is preliminary data.</text>
</comment>
<reference evidence="1 2" key="1">
    <citation type="submission" date="2021-06" db="EMBL/GenBank/DDBJ databases">
        <title>Caerostris extrusa draft genome.</title>
        <authorList>
            <person name="Kono N."/>
            <person name="Arakawa K."/>
        </authorList>
    </citation>
    <scope>NUCLEOTIDE SEQUENCE [LARGE SCALE GENOMIC DNA]</scope>
</reference>
<dbReference type="AlphaFoldDB" id="A0AAV4PZ96"/>
<dbReference type="Proteomes" id="UP001054945">
    <property type="component" value="Unassembled WGS sequence"/>
</dbReference>
<keyword evidence="2" id="KW-1185">Reference proteome</keyword>
<accession>A0AAV4PZ96</accession>
<sequence>MKILDDIIATTKNSDLQSDYDQMNANLMQKPTVGGMAQEFKTLNKKRIAKASFIPSTQNSVKTTNKFDTLSTDDNVEVEEPVQITFGLSLWCHNIELMFESNPWLMFEPPPRIQREETLFHLSNVPIPDLVLPTHQIFN</sequence>
<protein>
    <submittedName>
        <fullName evidence="1">Uncharacterized protein</fullName>
    </submittedName>
</protein>
<gene>
    <name evidence="1" type="ORF">CEXT_602061</name>
</gene>
<organism evidence="1 2">
    <name type="scientific">Caerostris extrusa</name>
    <name type="common">Bark spider</name>
    <name type="synonym">Caerostris bankana</name>
    <dbReference type="NCBI Taxonomy" id="172846"/>
    <lineage>
        <taxon>Eukaryota</taxon>
        <taxon>Metazoa</taxon>
        <taxon>Ecdysozoa</taxon>
        <taxon>Arthropoda</taxon>
        <taxon>Chelicerata</taxon>
        <taxon>Arachnida</taxon>
        <taxon>Araneae</taxon>
        <taxon>Araneomorphae</taxon>
        <taxon>Entelegynae</taxon>
        <taxon>Araneoidea</taxon>
        <taxon>Araneidae</taxon>
        <taxon>Caerostris</taxon>
    </lineage>
</organism>